<evidence type="ECO:0000256" key="1">
    <source>
        <dbReference type="SAM" id="MobiDB-lite"/>
    </source>
</evidence>
<dbReference type="Proteomes" id="UP000295805">
    <property type="component" value="Unassembled WGS sequence"/>
</dbReference>
<keyword evidence="2" id="KW-0808">Transferase</keyword>
<feature type="region of interest" description="Disordered" evidence="1">
    <location>
        <begin position="42"/>
        <end position="63"/>
    </location>
</feature>
<dbReference type="SUPFAM" id="SSF89796">
    <property type="entry name" value="CoA-transferase family III (CaiB/BaiF)"/>
    <property type="match status" value="1"/>
</dbReference>
<gene>
    <name evidence="2" type="ORF">EDD19_10636</name>
</gene>
<dbReference type="InterPro" id="IPR023606">
    <property type="entry name" value="CoA-Trfase_III_dom_1_sf"/>
</dbReference>
<feature type="region of interest" description="Disordered" evidence="1">
    <location>
        <begin position="1"/>
        <end position="25"/>
    </location>
</feature>
<dbReference type="Pfam" id="PF02515">
    <property type="entry name" value="CoA_transf_3"/>
    <property type="match status" value="1"/>
</dbReference>
<dbReference type="EMBL" id="SMCX01000006">
    <property type="protein sequence ID" value="TCW24580.1"/>
    <property type="molecule type" value="Genomic_DNA"/>
</dbReference>
<dbReference type="InterPro" id="IPR003673">
    <property type="entry name" value="CoA-Trfase_fam_III"/>
</dbReference>
<accession>A0A4R3ZVH5</accession>
<evidence type="ECO:0000313" key="3">
    <source>
        <dbReference type="Proteomes" id="UP000295805"/>
    </source>
</evidence>
<dbReference type="AlphaFoldDB" id="A0A4R3ZVH5"/>
<protein>
    <submittedName>
        <fullName evidence="2">CoA transferase family III</fullName>
    </submittedName>
</protein>
<dbReference type="GO" id="GO:0016740">
    <property type="term" value="F:transferase activity"/>
    <property type="evidence" value="ECO:0007669"/>
    <property type="project" value="UniProtKB-KW"/>
</dbReference>
<evidence type="ECO:0000313" key="2">
    <source>
        <dbReference type="EMBL" id="TCW24580.1"/>
    </source>
</evidence>
<proteinExistence type="predicted"/>
<dbReference type="Gene3D" id="3.40.50.10540">
    <property type="entry name" value="Crotonobetainyl-coa:carnitine coa-transferase, domain 1"/>
    <property type="match status" value="1"/>
</dbReference>
<name>A0A4R3ZVH5_9ACTN</name>
<reference evidence="2 3" key="1">
    <citation type="submission" date="2019-03" db="EMBL/GenBank/DDBJ databases">
        <title>Root nodule microbial communities of legume samples collected from USA, Mexico and Botswana.</title>
        <authorList>
            <person name="Hirsch A."/>
        </authorList>
    </citation>
    <scope>NUCLEOTIDE SEQUENCE [LARGE SCALE GENOMIC DNA]</scope>
    <source>
        <strain evidence="2 3">55</strain>
    </source>
</reference>
<organism evidence="2 3">
    <name type="scientific">Dietzia cinnamea</name>
    <dbReference type="NCBI Taxonomy" id="321318"/>
    <lineage>
        <taxon>Bacteria</taxon>
        <taxon>Bacillati</taxon>
        <taxon>Actinomycetota</taxon>
        <taxon>Actinomycetes</taxon>
        <taxon>Mycobacteriales</taxon>
        <taxon>Dietziaceae</taxon>
        <taxon>Dietzia</taxon>
    </lineage>
</organism>
<sequence length="100" mass="10414">MTAAGSVGGSPDSAERADSPDRFGVPAARLNDVAGLIEHPQLEARNRWREGETPAGPVRGLLPPMTFSDVELPMGRVPALGEHTEAILAELAGALDEGDT</sequence>
<feature type="compositionally biased region" description="Basic and acidic residues" evidence="1">
    <location>
        <begin position="42"/>
        <end position="52"/>
    </location>
</feature>
<comment type="caution">
    <text evidence="2">The sequence shown here is derived from an EMBL/GenBank/DDBJ whole genome shotgun (WGS) entry which is preliminary data.</text>
</comment>